<gene>
    <name evidence="5" type="ORF">B0T14DRAFT_493606</name>
</gene>
<name>A0AA40C708_9PEZI</name>
<dbReference type="Pfam" id="PF12796">
    <property type="entry name" value="Ank_2"/>
    <property type="match status" value="2"/>
</dbReference>
<keyword evidence="1" id="KW-0677">Repeat</keyword>
<dbReference type="PROSITE" id="PS50088">
    <property type="entry name" value="ANK_REPEAT"/>
    <property type="match status" value="5"/>
</dbReference>
<protein>
    <submittedName>
        <fullName evidence="5">Ankyrin repeat-containing domain protein</fullName>
    </submittedName>
</protein>
<dbReference type="SMART" id="SM00248">
    <property type="entry name" value="ANK"/>
    <property type="match status" value="7"/>
</dbReference>
<feature type="region of interest" description="Disordered" evidence="4">
    <location>
        <begin position="248"/>
        <end position="316"/>
    </location>
</feature>
<feature type="repeat" description="ANK" evidence="3">
    <location>
        <begin position="656"/>
        <end position="688"/>
    </location>
</feature>
<dbReference type="Gene3D" id="1.25.40.20">
    <property type="entry name" value="Ankyrin repeat-containing domain"/>
    <property type="match status" value="2"/>
</dbReference>
<proteinExistence type="predicted"/>
<dbReference type="InterPro" id="IPR036770">
    <property type="entry name" value="Ankyrin_rpt-contain_sf"/>
</dbReference>
<organism evidence="5 6">
    <name type="scientific">Immersiella caudata</name>
    <dbReference type="NCBI Taxonomy" id="314043"/>
    <lineage>
        <taxon>Eukaryota</taxon>
        <taxon>Fungi</taxon>
        <taxon>Dikarya</taxon>
        <taxon>Ascomycota</taxon>
        <taxon>Pezizomycotina</taxon>
        <taxon>Sordariomycetes</taxon>
        <taxon>Sordariomycetidae</taxon>
        <taxon>Sordariales</taxon>
        <taxon>Lasiosphaeriaceae</taxon>
        <taxon>Immersiella</taxon>
    </lineage>
</organism>
<keyword evidence="2 3" id="KW-0040">ANK repeat</keyword>
<dbReference type="SUPFAM" id="SSF48403">
    <property type="entry name" value="Ankyrin repeat"/>
    <property type="match status" value="1"/>
</dbReference>
<comment type="caution">
    <text evidence="5">The sequence shown here is derived from an EMBL/GenBank/DDBJ whole genome shotgun (WGS) entry which is preliminary data.</text>
</comment>
<feature type="repeat" description="ANK" evidence="3">
    <location>
        <begin position="587"/>
        <end position="619"/>
    </location>
</feature>
<dbReference type="AlphaFoldDB" id="A0AA40C708"/>
<dbReference type="PANTHER" id="PTHR24198">
    <property type="entry name" value="ANKYRIN REPEAT AND PROTEIN KINASE DOMAIN-CONTAINING PROTEIN"/>
    <property type="match status" value="1"/>
</dbReference>
<evidence type="ECO:0000256" key="2">
    <source>
        <dbReference type="ARBA" id="ARBA00023043"/>
    </source>
</evidence>
<accession>A0AA40C708</accession>
<dbReference type="EMBL" id="JAULSU010000002">
    <property type="protein sequence ID" value="KAK0627532.1"/>
    <property type="molecule type" value="Genomic_DNA"/>
</dbReference>
<keyword evidence="6" id="KW-1185">Reference proteome</keyword>
<sequence>MEAVGAAFGIADIALRTSSKLWTLSGAWRDAPGDLERLRDDLSRTQRFFAETQEGINAMYDLGPGVQKESHSSYREMERLIDKGYAVLEQIEEFIDSLNRPTGVDMPRDLGKRRRIIWMTNTGKISKLRNELRSITSNVCRLLIAQNVSMSAEIYMSLEKSQDDLATYVSDRVTSRTEQSLRSYQNVTISHLGKALEMSQHEIISHMDRRLGLLESKMTSSSSGRAGKGPEANNISLSLQQIQLQVSVGQESLQGKGNEDSSYQPERSEPSGSTPPASTPSSSTPSSSTPSSSAPSGSSPPGRDLVPVPRKQGKTCDNSCKCRCHAPSTYHWVMTSMRSILGDISLNYRGVSTRCTIRTCRGFGQTRRQSRRVHVLYSFPSWLARATLYMLYSSSLTGNPEMVIRVMNRLPLSQLQANSIFGRARAGDTAGVKALLREGTVCINDVIADTGISALLFAIVYGDPEMARVLLQAGADPFQEARAGLGSCVAYAFQLMMNGKKIETARLFPIDKFIEDMEFPPLSRIVMGDLHVDLAEALELPEYAADINFVSEVGWAPLDIAVHKGDVEAVKLLVKAGADLDTATGARASTPLLRACINGDFEVAKVLLEAGANIHKQDRDENGPMTNAAKAAVDTSRLMSLLMRYGTDIEIPGGPSRSPPLVLAVVEGTIENVRFLLLRGANINWRDPDGDTPIIDAIIRGHCDKVELLMEHGCNIQNVNNEGQGVLHFVASHGTREVMKLFASKRITKLDPGVKDKQGRTPVNYFNARNPPPTPEYRETFDEMLDSLERGFYGIDADSDGQEFFDAWETFS</sequence>
<dbReference type="Proteomes" id="UP001175000">
    <property type="component" value="Unassembled WGS sequence"/>
</dbReference>
<feature type="repeat" description="ANK" evidence="3">
    <location>
        <begin position="450"/>
        <end position="482"/>
    </location>
</feature>
<feature type="repeat" description="ANK" evidence="3">
    <location>
        <begin position="553"/>
        <end position="585"/>
    </location>
</feature>
<evidence type="ECO:0000256" key="1">
    <source>
        <dbReference type="ARBA" id="ARBA00022737"/>
    </source>
</evidence>
<feature type="repeat" description="ANK" evidence="3">
    <location>
        <begin position="689"/>
        <end position="721"/>
    </location>
</feature>
<dbReference type="Pfam" id="PF00023">
    <property type="entry name" value="Ank"/>
    <property type="match status" value="1"/>
</dbReference>
<feature type="compositionally biased region" description="Polar residues" evidence="4">
    <location>
        <begin position="249"/>
        <end position="265"/>
    </location>
</feature>
<evidence type="ECO:0000256" key="3">
    <source>
        <dbReference type="PROSITE-ProRule" id="PRU00023"/>
    </source>
</evidence>
<evidence type="ECO:0000256" key="4">
    <source>
        <dbReference type="SAM" id="MobiDB-lite"/>
    </source>
</evidence>
<evidence type="ECO:0000313" key="6">
    <source>
        <dbReference type="Proteomes" id="UP001175000"/>
    </source>
</evidence>
<reference evidence="5" key="1">
    <citation type="submission" date="2023-06" db="EMBL/GenBank/DDBJ databases">
        <title>Genome-scale phylogeny and comparative genomics of the fungal order Sordariales.</title>
        <authorList>
            <consortium name="Lawrence Berkeley National Laboratory"/>
            <person name="Hensen N."/>
            <person name="Bonometti L."/>
            <person name="Westerberg I."/>
            <person name="Brannstrom I.O."/>
            <person name="Guillou S."/>
            <person name="Cros-Aarteil S."/>
            <person name="Calhoun S."/>
            <person name="Haridas S."/>
            <person name="Kuo A."/>
            <person name="Mondo S."/>
            <person name="Pangilinan J."/>
            <person name="Riley R."/>
            <person name="Labutti K."/>
            <person name="Andreopoulos B."/>
            <person name="Lipzen A."/>
            <person name="Chen C."/>
            <person name="Yanf M."/>
            <person name="Daum C."/>
            <person name="Ng V."/>
            <person name="Clum A."/>
            <person name="Steindorff A."/>
            <person name="Ohm R."/>
            <person name="Martin F."/>
            <person name="Silar P."/>
            <person name="Natvig D."/>
            <person name="Lalanne C."/>
            <person name="Gautier V."/>
            <person name="Ament-Velasquez S.L."/>
            <person name="Kruys A."/>
            <person name="Hutchinson M.I."/>
            <person name="Powell A.J."/>
            <person name="Barry K."/>
            <person name="Miller A.N."/>
            <person name="Grigoriev I.V."/>
            <person name="Debuchy R."/>
            <person name="Gladieux P."/>
            <person name="Thoren M.H."/>
            <person name="Johannesson H."/>
        </authorList>
    </citation>
    <scope>NUCLEOTIDE SEQUENCE</scope>
    <source>
        <strain evidence="5">CBS 606.72</strain>
    </source>
</reference>
<feature type="compositionally biased region" description="Low complexity" evidence="4">
    <location>
        <begin position="270"/>
        <end position="301"/>
    </location>
</feature>
<dbReference type="InterPro" id="IPR002110">
    <property type="entry name" value="Ankyrin_rpt"/>
</dbReference>
<dbReference type="PROSITE" id="PS50297">
    <property type="entry name" value="ANK_REP_REGION"/>
    <property type="match status" value="5"/>
</dbReference>
<dbReference type="PANTHER" id="PTHR24198:SF165">
    <property type="entry name" value="ANKYRIN REPEAT-CONTAINING PROTEIN-RELATED"/>
    <property type="match status" value="1"/>
</dbReference>
<evidence type="ECO:0000313" key="5">
    <source>
        <dbReference type="EMBL" id="KAK0627532.1"/>
    </source>
</evidence>